<keyword evidence="2" id="KW-1133">Transmembrane helix</keyword>
<feature type="region of interest" description="Disordered" evidence="1">
    <location>
        <begin position="1"/>
        <end position="26"/>
    </location>
</feature>
<evidence type="ECO:0000313" key="3">
    <source>
        <dbReference type="EMBL" id="KGM09438.1"/>
    </source>
</evidence>
<dbReference type="GO" id="GO:0140359">
    <property type="term" value="F:ABC-type transporter activity"/>
    <property type="evidence" value="ECO:0007669"/>
    <property type="project" value="InterPro"/>
</dbReference>
<reference evidence="3 4" key="1">
    <citation type="submission" date="2013-08" db="EMBL/GenBank/DDBJ databases">
        <title>Genome sequencing of Cellulomonas bogoriensis 69B4.</title>
        <authorList>
            <person name="Chen F."/>
            <person name="Li Y."/>
            <person name="Wang G."/>
        </authorList>
    </citation>
    <scope>NUCLEOTIDE SEQUENCE [LARGE SCALE GENOMIC DNA]</scope>
    <source>
        <strain evidence="3 4">69B4</strain>
    </source>
</reference>
<evidence type="ECO:0000256" key="2">
    <source>
        <dbReference type="SAM" id="Phobius"/>
    </source>
</evidence>
<feature type="transmembrane region" description="Helical" evidence="2">
    <location>
        <begin position="354"/>
        <end position="374"/>
    </location>
</feature>
<feature type="transmembrane region" description="Helical" evidence="2">
    <location>
        <begin position="139"/>
        <end position="162"/>
    </location>
</feature>
<dbReference type="PANTHER" id="PTHR43471:SF12">
    <property type="entry name" value="HYPOTHETICAL MEMBRANE PROTEIN, CONSERVED"/>
    <property type="match status" value="1"/>
</dbReference>
<gene>
    <name evidence="3" type="ORF">N869_07095</name>
</gene>
<comment type="caution">
    <text evidence="3">The sequence shown here is derived from an EMBL/GenBank/DDBJ whole genome shotgun (WGS) entry which is preliminary data.</text>
</comment>
<dbReference type="GO" id="GO:0005886">
    <property type="term" value="C:plasma membrane"/>
    <property type="evidence" value="ECO:0007669"/>
    <property type="project" value="UniProtKB-SubCell"/>
</dbReference>
<keyword evidence="2" id="KW-0472">Membrane</keyword>
<dbReference type="Proteomes" id="UP000054314">
    <property type="component" value="Unassembled WGS sequence"/>
</dbReference>
<dbReference type="RefSeq" id="WP_052105528.1">
    <property type="nucleotide sequence ID" value="NZ_AXCZ01000190.1"/>
</dbReference>
<dbReference type="EMBL" id="AXCZ01000190">
    <property type="protein sequence ID" value="KGM09438.1"/>
    <property type="molecule type" value="Genomic_DNA"/>
</dbReference>
<protein>
    <submittedName>
        <fullName evidence="3">Membrane protein</fullName>
    </submittedName>
</protein>
<proteinExistence type="predicted"/>
<organism evidence="3 4">
    <name type="scientific">Cellulomonas bogoriensis 69B4 = DSM 16987</name>
    <dbReference type="NCBI Taxonomy" id="1386082"/>
    <lineage>
        <taxon>Bacteria</taxon>
        <taxon>Bacillati</taxon>
        <taxon>Actinomycetota</taxon>
        <taxon>Actinomycetes</taxon>
        <taxon>Micrococcales</taxon>
        <taxon>Cellulomonadaceae</taxon>
        <taxon>Cellulomonas</taxon>
    </lineage>
</organism>
<evidence type="ECO:0000256" key="1">
    <source>
        <dbReference type="SAM" id="MobiDB-lite"/>
    </source>
</evidence>
<dbReference type="AlphaFoldDB" id="A0A0A0BLN2"/>
<dbReference type="Pfam" id="PF12679">
    <property type="entry name" value="ABC2_membrane_2"/>
    <property type="match status" value="1"/>
</dbReference>
<accession>A0A0A0BLN2</accession>
<feature type="transmembrane region" description="Helical" evidence="2">
    <location>
        <begin position="204"/>
        <end position="228"/>
    </location>
</feature>
<feature type="transmembrane region" description="Helical" evidence="2">
    <location>
        <begin position="168"/>
        <end position="192"/>
    </location>
</feature>
<dbReference type="PANTHER" id="PTHR43471">
    <property type="entry name" value="ABC TRANSPORTER PERMEASE"/>
    <property type="match status" value="1"/>
</dbReference>
<feature type="transmembrane region" description="Helical" evidence="2">
    <location>
        <begin position="52"/>
        <end position="74"/>
    </location>
</feature>
<keyword evidence="2" id="KW-0812">Transmembrane</keyword>
<sequence>MSTGPTSDPAPGTLVTDPAPTPPAPGTWGLTWHGVRTVATLELRQRIRSTRWIVSLVVFGLLVGGVTTLTYLVAISAGPAVLHAGQMMFGFIVFFVLFLGLLVSPTLSATAINGDRNAGTLATLQVTLLSAAEIVVGKLVASWVASLAFLAVSVPFLLWAFLMGDTPVVAVLVTLLLLAVTLAVVCAVGLGFSALTARTAGSAVLTYVTVASLTALSLVVFGLTLGLVSGSETRQVYRENPQTAYEWQDADGTWHYEHGECTLREETRWVSHTDRTWWLLAINPFVVVADAMPSASSDDGFIGPRDPMSLIRYGVRVARLGPADVEVEWGCDDGSEIAEANARDYEDVDALSPAWPWGLGAHLLLGLGSVAFAIRRLGIPQRRLPKGTRVA</sequence>
<evidence type="ECO:0000313" key="4">
    <source>
        <dbReference type="Proteomes" id="UP000054314"/>
    </source>
</evidence>
<feature type="transmembrane region" description="Helical" evidence="2">
    <location>
        <begin position="80"/>
        <end position="103"/>
    </location>
</feature>
<keyword evidence="4" id="KW-1185">Reference proteome</keyword>
<name>A0A0A0BLN2_9CELL</name>